<feature type="compositionally biased region" description="Polar residues" evidence="1">
    <location>
        <begin position="129"/>
        <end position="138"/>
    </location>
</feature>
<keyword evidence="3" id="KW-1185">Reference proteome</keyword>
<protein>
    <submittedName>
        <fullName evidence="2">Uncharacterized protein</fullName>
    </submittedName>
</protein>
<evidence type="ECO:0000313" key="2">
    <source>
        <dbReference type="EMBL" id="PKI59083.1"/>
    </source>
</evidence>
<comment type="caution">
    <text evidence="2">The sequence shown here is derived from an EMBL/GenBank/DDBJ whole genome shotgun (WGS) entry which is preliminary data.</text>
</comment>
<evidence type="ECO:0000313" key="3">
    <source>
        <dbReference type="Proteomes" id="UP000233551"/>
    </source>
</evidence>
<feature type="compositionally biased region" description="Polar residues" evidence="1">
    <location>
        <begin position="1"/>
        <end position="10"/>
    </location>
</feature>
<sequence length="138" mass="15580">MTVTSRTPVPSSLAPPCVRMPRARQPRVCSPRAPTRLPYTLQRPLPLVSTSKHPSKHPERPSKDSTESPDSQTLPQLFPRIPRQGNSGRNKKVPFKPLPNRSTKELVNTDYRPRSSLIPKPNNIRFQRPNHQSQGPTP</sequence>
<feature type="compositionally biased region" description="Basic and acidic residues" evidence="1">
    <location>
        <begin position="56"/>
        <end position="66"/>
    </location>
</feature>
<dbReference type="EMBL" id="PGOL01001320">
    <property type="protein sequence ID" value="PKI59083.1"/>
    <property type="molecule type" value="Genomic_DNA"/>
</dbReference>
<dbReference type="AlphaFoldDB" id="A0A2I0JT85"/>
<proteinExistence type="predicted"/>
<dbReference type="Proteomes" id="UP000233551">
    <property type="component" value="Unassembled WGS sequence"/>
</dbReference>
<name>A0A2I0JT85_PUNGR</name>
<feature type="region of interest" description="Disordered" evidence="1">
    <location>
        <begin position="1"/>
        <end position="138"/>
    </location>
</feature>
<evidence type="ECO:0000256" key="1">
    <source>
        <dbReference type="SAM" id="MobiDB-lite"/>
    </source>
</evidence>
<accession>A0A2I0JT85</accession>
<organism evidence="2 3">
    <name type="scientific">Punica granatum</name>
    <name type="common">Pomegranate</name>
    <dbReference type="NCBI Taxonomy" id="22663"/>
    <lineage>
        <taxon>Eukaryota</taxon>
        <taxon>Viridiplantae</taxon>
        <taxon>Streptophyta</taxon>
        <taxon>Embryophyta</taxon>
        <taxon>Tracheophyta</taxon>
        <taxon>Spermatophyta</taxon>
        <taxon>Magnoliopsida</taxon>
        <taxon>eudicotyledons</taxon>
        <taxon>Gunneridae</taxon>
        <taxon>Pentapetalae</taxon>
        <taxon>rosids</taxon>
        <taxon>malvids</taxon>
        <taxon>Myrtales</taxon>
        <taxon>Lythraceae</taxon>
        <taxon>Punica</taxon>
    </lineage>
</organism>
<gene>
    <name evidence="2" type="ORF">CRG98_020538</name>
</gene>
<reference evidence="2 3" key="1">
    <citation type="submission" date="2017-11" db="EMBL/GenBank/DDBJ databases">
        <title>De-novo sequencing of pomegranate (Punica granatum L.) genome.</title>
        <authorList>
            <person name="Akparov Z."/>
            <person name="Amiraslanov A."/>
            <person name="Hajiyeva S."/>
            <person name="Abbasov M."/>
            <person name="Kaur K."/>
            <person name="Hamwieh A."/>
            <person name="Solovyev V."/>
            <person name="Salamov A."/>
            <person name="Braich B."/>
            <person name="Kosarev P."/>
            <person name="Mahmoud A."/>
            <person name="Hajiyev E."/>
            <person name="Babayeva S."/>
            <person name="Izzatullayeva V."/>
            <person name="Mammadov A."/>
            <person name="Mammadov A."/>
            <person name="Sharifova S."/>
            <person name="Ojaghi J."/>
            <person name="Eynullazada K."/>
            <person name="Bayramov B."/>
            <person name="Abdulazimova A."/>
            <person name="Shahmuradov I."/>
        </authorList>
    </citation>
    <scope>NUCLEOTIDE SEQUENCE [LARGE SCALE GENOMIC DNA]</scope>
    <source>
        <strain evidence="3">cv. AG2017</strain>
        <tissue evidence="2">Leaf</tissue>
    </source>
</reference>